<dbReference type="Proteomes" id="UP001178507">
    <property type="component" value="Unassembled WGS sequence"/>
</dbReference>
<keyword evidence="2" id="KW-1185">Reference proteome</keyword>
<organism evidence="1 2">
    <name type="scientific">Effrenium voratum</name>
    <dbReference type="NCBI Taxonomy" id="2562239"/>
    <lineage>
        <taxon>Eukaryota</taxon>
        <taxon>Sar</taxon>
        <taxon>Alveolata</taxon>
        <taxon>Dinophyceae</taxon>
        <taxon>Suessiales</taxon>
        <taxon>Symbiodiniaceae</taxon>
        <taxon>Effrenium</taxon>
    </lineage>
</organism>
<dbReference type="EMBL" id="CAUJNA010003551">
    <property type="protein sequence ID" value="CAJ1404701.1"/>
    <property type="molecule type" value="Genomic_DNA"/>
</dbReference>
<sequence length="80" mass="8461">MLDLITIFSAVGLQQELGAEGRTKDLVIRPEDSSEGSFVEEAAGQLAAVFDRLDTVLAQGVSAIIGDGSEKEPAMPEKKL</sequence>
<evidence type="ECO:0000313" key="2">
    <source>
        <dbReference type="Proteomes" id="UP001178507"/>
    </source>
</evidence>
<name>A0AA36JGN3_9DINO</name>
<comment type="caution">
    <text evidence="1">The sequence shown here is derived from an EMBL/GenBank/DDBJ whole genome shotgun (WGS) entry which is preliminary data.</text>
</comment>
<reference evidence="1" key="1">
    <citation type="submission" date="2023-08" db="EMBL/GenBank/DDBJ databases">
        <authorList>
            <person name="Chen Y."/>
            <person name="Shah S."/>
            <person name="Dougan E. K."/>
            <person name="Thang M."/>
            <person name="Chan C."/>
        </authorList>
    </citation>
    <scope>NUCLEOTIDE SEQUENCE</scope>
</reference>
<evidence type="ECO:0000313" key="1">
    <source>
        <dbReference type="EMBL" id="CAJ1404701.1"/>
    </source>
</evidence>
<accession>A0AA36JGN3</accession>
<dbReference type="AlphaFoldDB" id="A0AA36JGN3"/>
<gene>
    <name evidence="1" type="ORF">EVOR1521_LOCUS27096</name>
</gene>
<proteinExistence type="predicted"/>
<protein>
    <submittedName>
        <fullName evidence="1">Uncharacterized protein</fullName>
    </submittedName>
</protein>